<dbReference type="PANTHER" id="PTHR37748:SF1">
    <property type="entry name" value="PROTEIN, PUTATIVE-RELATED"/>
    <property type="match status" value="1"/>
</dbReference>
<reference evidence="2 3" key="1">
    <citation type="submission" date="2024-01" db="EMBL/GenBank/DDBJ databases">
        <title>The genomes of 5 underutilized Papilionoideae crops provide insights into root nodulation and disease resistanc.</title>
        <authorList>
            <person name="Jiang F."/>
        </authorList>
    </citation>
    <scope>NUCLEOTIDE SEQUENCE [LARGE SCALE GENOMIC DNA]</scope>
    <source>
        <strain evidence="2">LVBAO_FW01</strain>
        <tissue evidence="2">Leaves</tissue>
    </source>
</reference>
<dbReference type="EMBL" id="JAYMYQ010000006">
    <property type="protein sequence ID" value="KAK7322634.1"/>
    <property type="molecule type" value="Genomic_DNA"/>
</dbReference>
<evidence type="ECO:0000313" key="2">
    <source>
        <dbReference type="EMBL" id="KAK7322634.1"/>
    </source>
</evidence>
<name>A0AAN9KSI6_CANGL</name>
<keyword evidence="3" id="KW-1185">Reference proteome</keyword>
<gene>
    <name evidence="2" type="ORF">VNO77_26023</name>
</gene>
<organism evidence="2 3">
    <name type="scientific">Canavalia gladiata</name>
    <name type="common">Sword bean</name>
    <name type="synonym">Dolichos gladiatus</name>
    <dbReference type="NCBI Taxonomy" id="3824"/>
    <lineage>
        <taxon>Eukaryota</taxon>
        <taxon>Viridiplantae</taxon>
        <taxon>Streptophyta</taxon>
        <taxon>Embryophyta</taxon>
        <taxon>Tracheophyta</taxon>
        <taxon>Spermatophyta</taxon>
        <taxon>Magnoliopsida</taxon>
        <taxon>eudicotyledons</taxon>
        <taxon>Gunneridae</taxon>
        <taxon>Pentapetalae</taxon>
        <taxon>rosids</taxon>
        <taxon>fabids</taxon>
        <taxon>Fabales</taxon>
        <taxon>Fabaceae</taxon>
        <taxon>Papilionoideae</taxon>
        <taxon>50 kb inversion clade</taxon>
        <taxon>NPAAA clade</taxon>
        <taxon>indigoferoid/millettioid clade</taxon>
        <taxon>Phaseoleae</taxon>
        <taxon>Canavalia</taxon>
    </lineage>
</organism>
<dbReference type="AlphaFoldDB" id="A0AAN9KSI6"/>
<feature type="region of interest" description="Disordered" evidence="1">
    <location>
        <begin position="86"/>
        <end position="113"/>
    </location>
</feature>
<protein>
    <submittedName>
        <fullName evidence="2">Uncharacterized protein</fullName>
    </submittedName>
</protein>
<sequence length="130" mass="14559">MKIRSNSKNIGKGQKKTLNTQEFSKGYVFPSLLAHQANKDQKLQLIIIYTNHSIAQTHIFKNKVSKFQLMALFSFFNCFGTPHSSGQVSDYAEGSQLKSSSSEKSKSKPKSKGAPIVVSYFPVNHYPSRL</sequence>
<comment type="caution">
    <text evidence="2">The sequence shown here is derived from an EMBL/GenBank/DDBJ whole genome shotgun (WGS) entry which is preliminary data.</text>
</comment>
<accession>A0AAN9KSI6</accession>
<evidence type="ECO:0000313" key="3">
    <source>
        <dbReference type="Proteomes" id="UP001367508"/>
    </source>
</evidence>
<evidence type="ECO:0000256" key="1">
    <source>
        <dbReference type="SAM" id="MobiDB-lite"/>
    </source>
</evidence>
<proteinExistence type="predicted"/>
<dbReference type="PANTHER" id="PTHR37748">
    <property type="entry name" value="PROTEIN, PUTATIVE-RELATED"/>
    <property type="match status" value="1"/>
</dbReference>
<dbReference type="Proteomes" id="UP001367508">
    <property type="component" value="Unassembled WGS sequence"/>
</dbReference>